<accession>H2J5D5</accession>
<feature type="transmembrane region" description="Helical" evidence="1">
    <location>
        <begin position="151"/>
        <end position="172"/>
    </location>
</feature>
<feature type="transmembrane region" description="Helical" evidence="1">
    <location>
        <begin position="179"/>
        <end position="197"/>
    </location>
</feature>
<dbReference type="SMART" id="SM00267">
    <property type="entry name" value="GGDEF"/>
    <property type="match status" value="1"/>
</dbReference>
<reference evidence="3 4" key="1">
    <citation type="journal article" date="2012" name="J. Bacteriol.">
        <title>Complete Genome Sequence of the Thermophilic, Piezophilic, Heterotrophic Bacterium Marinitoga piezophila KA3.</title>
        <authorList>
            <person name="Lucas S."/>
            <person name="Han J."/>
            <person name="Lapidus A."/>
            <person name="Cheng J.F."/>
            <person name="Goodwin L.A."/>
            <person name="Pitluck S."/>
            <person name="Peters L."/>
            <person name="Mikhailova N."/>
            <person name="Teshima H."/>
            <person name="Detter J.C."/>
            <person name="Han C."/>
            <person name="Tapia R."/>
            <person name="Land M."/>
            <person name="Hauser L."/>
            <person name="Kyrpides N.C."/>
            <person name="Ivanova N."/>
            <person name="Pagani I."/>
            <person name="Vannier P."/>
            <person name="Oger P."/>
            <person name="Bartlett D.H."/>
            <person name="Noll K.M."/>
            <person name="Woyke T."/>
            <person name="Jebbar M."/>
        </authorList>
    </citation>
    <scope>NUCLEOTIDE SEQUENCE [LARGE SCALE GENOMIC DNA]</scope>
    <source>
        <strain evidence="4">DSM 14283 / JCM 11233 / KA3</strain>
    </source>
</reference>
<dbReference type="RefSeq" id="WP_014297150.1">
    <property type="nucleotide sequence ID" value="NC_016751.1"/>
</dbReference>
<reference evidence="4" key="2">
    <citation type="submission" date="2012-01" db="EMBL/GenBank/DDBJ databases">
        <title>Complete sequence of chromosome of Marinitoga piezophila KA3.</title>
        <authorList>
            <person name="Lucas S."/>
            <person name="Han J."/>
            <person name="Lapidus A."/>
            <person name="Cheng J.-F."/>
            <person name="Goodwin L."/>
            <person name="Pitluck S."/>
            <person name="Peters L."/>
            <person name="Mikhailova N."/>
            <person name="Teshima H."/>
            <person name="Detter J.C."/>
            <person name="Han C."/>
            <person name="Tapia R."/>
            <person name="Land M."/>
            <person name="Hauser L."/>
            <person name="Kyrpides N."/>
            <person name="Ivanova N."/>
            <person name="Pagani I."/>
            <person name="Jebbar M."/>
            <person name="Vannier P."/>
            <person name="Oger P."/>
            <person name="Cario A."/>
            <person name="Bartlett D."/>
            <person name="Noll K.M."/>
            <person name="Woyke T."/>
        </authorList>
    </citation>
    <scope>NUCLEOTIDE SEQUENCE [LARGE SCALE GENOMIC DNA]</scope>
    <source>
        <strain evidence="4">DSM 14283 / JCM 11233 / KA3</strain>
    </source>
</reference>
<dbReference type="SUPFAM" id="SSF55073">
    <property type="entry name" value="Nucleotide cyclase"/>
    <property type="match status" value="1"/>
</dbReference>
<dbReference type="InterPro" id="IPR050469">
    <property type="entry name" value="Diguanylate_Cyclase"/>
</dbReference>
<dbReference type="HOGENOM" id="CLU_493319_0_0_0"/>
<dbReference type="InterPro" id="IPR029787">
    <property type="entry name" value="Nucleotide_cyclase"/>
</dbReference>
<dbReference type="NCBIfam" id="TIGR00254">
    <property type="entry name" value="GGDEF"/>
    <property type="match status" value="1"/>
</dbReference>
<dbReference type="InterPro" id="IPR000160">
    <property type="entry name" value="GGDEF_dom"/>
</dbReference>
<dbReference type="SUPFAM" id="SSF55781">
    <property type="entry name" value="GAF domain-like"/>
    <property type="match status" value="1"/>
</dbReference>
<dbReference type="AlphaFoldDB" id="H2J5D5"/>
<keyword evidence="1" id="KW-1133">Transmembrane helix</keyword>
<evidence type="ECO:0000259" key="2">
    <source>
        <dbReference type="PROSITE" id="PS50887"/>
    </source>
</evidence>
<keyword evidence="1" id="KW-0472">Membrane</keyword>
<dbReference type="Gene3D" id="3.30.450.40">
    <property type="match status" value="1"/>
</dbReference>
<dbReference type="InterPro" id="IPR029016">
    <property type="entry name" value="GAF-like_dom_sf"/>
</dbReference>
<evidence type="ECO:0000313" key="3">
    <source>
        <dbReference type="EMBL" id="AEX86079.1"/>
    </source>
</evidence>
<dbReference type="PANTHER" id="PTHR45138:SF6">
    <property type="entry name" value="DIGUANYLATE CYCLASE DGCN"/>
    <property type="match status" value="1"/>
</dbReference>
<dbReference type="GO" id="GO:0005886">
    <property type="term" value="C:plasma membrane"/>
    <property type="evidence" value="ECO:0007669"/>
    <property type="project" value="TreeGrafter"/>
</dbReference>
<feature type="transmembrane region" description="Helical" evidence="1">
    <location>
        <begin position="104"/>
        <end position="131"/>
    </location>
</feature>
<dbReference type="GO" id="GO:1902201">
    <property type="term" value="P:negative regulation of bacterial-type flagellum-dependent cell motility"/>
    <property type="evidence" value="ECO:0007669"/>
    <property type="project" value="TreeGrafter"/>
</dbReference>
<gene>
    <name evidence="3" type="ordered locus">Marpi_1690</name>
</gene>
<dbReference type="KEGG" id="mpz:Marpi_1690"/>
<dbReference type="PANTHER" id="PTHR45138">
    <property type="entry name" value="REGULATORY COMPONENTS OF SENSORY TRANSDUCTION SYSTEM"/>
    <property type="match status" value="1"/>
</dbReference>
<proteinExistence type="predicted"/>
<keyword evidence="1" id="KW-0812">Transmembrane</keyword>
<dbReference type="eggNOG" id="COG3706">
    <property type="taxonomic scope" value="Bacteria"/>
</dbReference>
<evidence type="ECO:0000313" key="4">
    <source>
        <dbReference type="Proteomes" id="UP000007161"/>
    </source>
</evidence>
<evidence type="ECO:0000256" key="1">
    <source>
        <dbReference type="SAM" id="Phobius"/>
    </source>
</evidence>
<dbReference type="GO" id="GO:0052621">
    <property type="term" value="F:diguanylate cyclase activity"/>
    <property type="evidence" value="ECO:0007669"/>
    <property type="project" value="TreeGrafter"/>
</dbReference>
<keyword evidence="4" id="KW-1185">Reference proteome</keyword>
<dbReference type="CDD" id="cd01949">
    <property type="entry name" value="GGDEF"/>
    <property type="match status" value="1"/>
</dbReference>
<feature type="transmembrane region" description="Helical" evidence="1">
    <location>
        <begin position="16"/>
        <end position="33"/>
    </location>
</feature>
<dbReference type="Gene3D" id="3.30.70.270">
    <property type="match status" value="1"/>
</dbReference>
<dbReference type="Pfam" id="PF00990">
    <property type="entry name" value="GGDEF"/>
    <property type="match status" value="1"/>
</dbReference>
<organism evidence="3 4">
    <name type="scientific">Marinitoga piezophila (strain DSM 14283 / JCM 11233 / KA3)</name>
    <dbReference type="NCBI Taxonomy" id="443254"/>
    <lineage>
        <taxon>Bacteria</taxon>
        <taxon>Thermotogati</taxon>
        <taxon>Thermotogota</taxon>
        <taxon>Thermotogae</taxon>
        <taxon>Petrotogales</taxon>
        <taxon>Petrotogaceae</taxon>
        <taxon>Marinitoga</taxon>
    </lineage>
</organism>
<dbReference type="EMBL" id="CP003257">
    <property type="protein sequence ID" value="AEX86079.1"/>
    <property type="molecule type" value="Genomic_DNA"/>
</dbReference>
<dbReference type="Proteomes" id="UP000007161">
    <property type="component" value="Chromosome"/>
</dbReference>
<sequence>MENFLFNGKFFNKQNFISLFFSIVLIYFFPINFSFEIKKLLAVLLITFISDNIDVKWKNNIRLVTNMTGFLVASLYGRQYILVAAITTLFRLERLGLNKRVSKFLGYFFMNYGGYVLADLITDNIYLKLFLFVTFSKLINTLHTDLDRFDFNMLLTEYVFFLTLLPSMYFYLLCQNHVLKIYFIFQNLIFIILYYFIMKHLTEREEEKIKNERLKRFNDIMLQFSNILYSYSMNVSKEKISKDVANILNKQFGYKYVLISEIDYENDKINRITYAGLSEIEFNKLKETKVKASDILKLFANEYRYGEVYFIPAEKGDFDEQNYYFQFESNITLNTYTQKKNQWHPNDLLLITIRDKENEIIGYISCDQPKNGLRPTEEDMKILSVLSKIVSIILIHSKQFKYIKKLSETDYLTSLYNSSKLNKDIKFYNISNIPISLAFIDLDDFKKINDTYGHVIGDEKLKEFAFTLKSSVRDIDKVYRYGGDEFVIIFENLNKKQAKKILERIKRKLIETGLSFSVGIEDTYETDISNLIKIADKKAYEAKNSGKNKIIL</sequence>
<dbReference type="STRING" id="443254.Marpi_1690"/>
<dbReference type="GO" id="GO:0043709">
    <property type="term" value="P:cell adhesion involved in single-species biofilm formation"/>
    <property type="evidence" value="ECO:0007669"/>
    <property type="project" value="TreeGrafter"/>
</dbReference>
<dbReference type="PROSITE" id="PS50887">
    <property type="entry name" value="GGDEF"/>
    <property type="match status" value="1"/>
</dbReference>
<dbReference type="InterPro" id="IPR043128">
    <property type="entry name" value="Rev_trsase/Diguanyl_cyclase"/>
</dbReference>
<protein>
    <submittedName>
        <fullName evidence="3">Diguanylate cyclase (GGDEF) domain-containing protein</fullName>
    </submittedName>
</protein>
<feature type="domain" description="GGDEF" evidence="2">
    <location>
        <begin position="433"/>
        <end position="552"/>
    </location>
</feature>
<name>H2J5D5_MARPK</name>